<keyword evidence="1" id="KW-0472">Membrane</keyword>
<dbReference type="RefSeq" id="WP_177528595.1">
    <property type="nucleotide sequence ID" value="NZ_CBCSHE010000008.1"/>
</dbReference>
<name>A0A7T3V583_9SPIR</name>
<reference evidence="2 3" key="1">
    <citation type="submission" date="2020-11" db="EMBL/GenBank/DDBJ databases">
        <title>Treponema Peruensis nv. sp., first commensal Treponema isolated from human feces.</title>
        <authorList>
            <person name="Belkhou C."/>
            <person name="Raes J."/>
        </authorList>
    </citation>
    <scope>NUCLEOTIDE SEQUENCE [LARGE SCALE GENOMIC DNA]</scope>
    <source>
        <strain evidence="2 3">RCC2812</strain>
    </source>
</reference>
<dbReference type="KEGG" id="tper:IWA51_10630"/>
<feature type="transmembrane region" description="Helical" evidence="1">
    <location>
        <begin position="5"/>
        <end position="21"/>
    </location>
</feature>
<feature type="transmembrane region" description="Helical" evidence="1">
    <location>
        <begin position="27"/>
        <end position="47"/>
    </location>
</feature>
<evidence type="ECO:0000256" key="1">
    <source>
        <dbReference type="SAM" id="Phobius"/>
    </source>
</evidence>
<keyword evidence="1" id="KW-0812">Transmembrane</keyword>
<sequence length="203" mass="21627">MNKNNVIIGALVALLGLIVLINPADSIRVVVVLIGIAAIINGIYEFVKIRSLSNDSAFRTTVTVRSACSIVLGLVAVILPFALFSAVTSIIRILLYIEAVYLLVSAVTQFFTWTRLKSSGVSFPGMGIEIVVTVVVAVVLLMLPADFGVKIVRVLGAVILAVGVLYAFYSWKNKAYVVTPENVHDADEKTDATSSGSDDPAAK</sequence>
<dbReference type="Proteomes" id="UP000595224">
    <property type="component" value="Chromosome"/>
</dbReference>
<dbReference type="AlphaFoldDB" id="A0A7T3V583"/>
<dbReference type="EMBL" id="CP064936">
    <property type="protein sequence ID" value="QQA00700.1"/>
    <property type="molecule type" value="Genomic_DNA"/>
</dbReference>
<feature type="transmembrane region" description="Helical" evidence="1">
    <location>
        <begin position="126"/>
        <end position="145"/>
    </location>
</feature>
<keyword evidence="1" id="KW-1133">Transmembrane helix</keyword>
<organism evidence="2 3">
    <name type="scientific">Treponema peruense</name>
    <dbReference type="NCBI Taxonomy" id="2787628"/>
    <lineage>
        <taxon>Bacteria</taxon>
        <taxon>Pseudomonadati</taxon>
        <taxon>Spirochaetota</taxon>
        <taxon>Spirochaetia</taxon>
        <taxon>Spirochaetales</taxon>
        <taxon>Treponemataceae</taxon>
        <taxon>Treponema</taxon>
    </lineage>
</organism>
<evidence type="ECO:0000313" key="3">
    <source>
        <dbReference type="Proteomes" id="UP000595224"/>
    </source>
</evidence>
<feature type="transmembrane region" description="Helical" evidence="1">
    <location>
        <begin position="67"/>
        <end position="87"/>
    </location>
</feature>
<dbReference type="InterPro" id="IPR005325">
    <property type="entry name" value="DUF308_memb"/>
</dbReference>
<keyword evidence="3" id="KW-1185">Reference proteome</keyword>
<feature type="transmembrane region" description="Helical" evidence="1">
    <location>
        <begin position="151"/>
        <end position="169"/>
    </location>
</feature>
<evidence type="ECO:0000313" key="2">
    <source>
        <dbReference type="EMBL" id="QQA00700.1"/>
    </source>
</evidence>
<gene>
    <name evidence="2" type="ORF">IWA51_10630</name>
</gene>
<accession>A0A7T3V583</accession>
<feature type="transmembrane region" description="Helical" evidence="1">
    <location>
        <begin position="93"/>
        <end position="114"/>
    </location>
</feature>
<protein>
    <submittedName>
        <fullName evidence="2">DUF308 domain-containing protein</fullName>
    </submittedName>
</protein>
<dbReference type="Pfam" id="PF03729">
    <property type="entry name" value="DUF308"/>
    <property type="match status" value="2"/>
</dbReference>
<proteinExistence type="predicted"/>